<name>A0AA40AC97_9PEZI</name>
<dbReference type="EMBL" id="JAUIRO010000005">
    <property type="protein sequence ID" value="KAK0713053.1"/>
    <property type="molecule type" value="Genomic_DNA"/>
</dbReference>
<protein>
    <submittedName>
        <fullName evidence="2">Uncharacterized protein</fullName>
    </submittedName>
</protein>
<feature type="compositionally biased region" description="Low complexity" evidence="1">
    <location>
        <begin position="196"/>
        <end position="215"/>
    </location>
</feature>
<evidence type="ECO:0000313" key="3">
    <source>
        <dbReference type="Proteomes" id="UP001172101"/>
    </source>
</evidence>
<dbReference type="Proteomes" id="UP001172101">
    <property type="component" value="Unassembled WGS sequence"/>
</dbReference>
<dbReference type="GeneID" id="85325532"/>
<dbReference type="AlphaFoldDB" id="A0AA40AC97"/>
<reference evidence="2" key="1">
    <citation type="submission" date="2023-06" db="EMBL/GenBank/DDBJ databases">
        <title>Genome-scale phylogeny and comparative genomics of the fungal order Sordariales.</title>
        <authorList>
            <consortium name="Lawrence Berkeley National Laboratory"/>
            <person name="Hensen N."/>
            <person name="Bonometti L."/>
            <person name="Westerberg I."/>
            <person name="Brannstrom I.O."/>
            <person name="Guillou S."/>
            <person name="Cros-Aarteil S."/>
            <person name="Calhoun S."/>
            <person name="Haridas S."/>
            <person name="Kuo A."/>
            <person name="Mondo S."/>
            <person name="Pangilinan J."/>
            <person name="Riley R."/>
            <person name="LaButti K."/>
            <person name="Andreopoulos B."/>
            <person name="Lipzen A."/>
            <person name="Chen C."/>
            <person name="Yanf M."/>
            <person name="Daum C."/>
            <person name="Ng V."/>
            <person name="Clum A."/>
            <person name="Steindorff A."/>
            <person name="Ohm R."/>
            <person name="Martin F."/>
            <person name="Silar P."/>
            <person name="Natvig D."/>
            <person name="Lalanne C."/>
            <person name="Gautier V."/>
            <person name="Ament-velasquez S.L."/>
            <person name="Kruys A."/>
            <person name="Hutchinson M.I."/>
            <person name="Powell A.J."/>
            <person name="Barry K."/>
            <person name="Miller A.N."/>
            <person name="Grigoriev I.V."/>
            <person name="Debuchy R."/>
            <person name="Gladieux P."/>
            <person name="Thoren M.H."/>
            <person name="Johannesson H."/>
        </authorList>
    </citation>
    <scope>NUCLEOTIDE SEQUENCE</scope>
    <source>
        <strain evidence="2">SMH2392-1A</strain>
    </source>
</reference>
<keyword evidence="3" id="KW-1185">Reference proteome</keyword>
<evidence type="ECO:0000313" key="2">
    <source>
        <dbReference type="EMBL" id="KAK0713053.1"/>
    </source>
</evidence>
<feature type="region of interest" description="Disordered" evidence="1">
    <location>
        <begin position="168"/>
        <end position="223"/>
    </location>
</feature>
<proteinExistence type="predicted"/>
<gene>
    <name evidence="2" type="ORF">B0T26DRAFT_716196</name>
</gene>
<accession>A0AA40AC97</accession>
<evidence type="ECO:0000256" key="1">
    <source>
        <dbReference type="SAM" id="MobiDB-lite"/>
    </source>
</evidence>
<organism evidence="2 3">
    <name type="scientific">Lasiosphaeria miniovina</name>
    <dbReference type="NCBI Taxonomy" id="1954250"/>
    <lineage>
        <taxon>Eukaryota</taxon>
        <taxon>Fungi</taxon>
        <taxon>Dikarya</taxon>
        <taxon>Ascomycota</taxon>
        <taxon>Pezizomycotina</taxon>
        <taxon>Sordariomycetes</taxon>
        <taxon>Sordariomycetidae</taxon>
        <taxon>Sordariales</taxon>
        <taxon>Lasiosphaeriaceae</taxon>
        <taxon>Lasiosphaeria</taxon>
    </lineage>
</organism>
<comment type="caution">
    <text evidence="2">The sequence shown here is derived from an EMBL/GenBank/DDBJ whole genome shotgun (WGS) entry which is preliminary data.</text>
</comment>
<dbReference type="RefSeq" id="XP_060294376.1">
    <property type="nucleotide sequence ID" value="XM_060442262.1"/>
</dbReference>
<sequence length="223" mass="24335">MPNNHTDFQADLQECWDRTANIIDECVETQAKVGWWNGLPWWNGDHVFQYYGAGLRPLNDPTSYYGQKGKFITNYLMPVANGKTCYNKCCVVNIRVGSSDWCKQNCGVPFCGRPTKARPVPAISARRTEKVAGVGGCDLPYILPDCPSSGDAEKIGAVQKFYDRDDTPVGNNNCNNPRLAGPAAKKAGSVYDSESRPSSSSTQSTTSWLAAALTASPPPRCSR</sequence>